<organism evidence="8 9">
    <name type="scientific">Bombardia bombarda</name>
    <dbReference type="NCBI Taxonomy" id="252184"/>
    <lineage>
        <taxon>Eukaryota</taxon>
        <taxon>Fungi</taxon>
        <taxon>Dikarya</taxon>
        <taxon>Ascomycota</taxon>
        <taxon>Pezizomycotina</taxon>
        <taxon>Sordariomycetes</taxon>
        <taxon>Sordariomycetidae</taxon>
        <taxon>Sordariales</taxon>
        <taxon>Lasiosphaeriaceae</taxon>
        <taxon>Bombardia</taxon>
    </lineage>
</organism>
<reference evidence="8" key="1">
    <citation type="submission" date="2023-06" db="EMBL/GenBank/DDBJ databases">
        <title>Genome-scale phylogeny and comparative genomics of the fungal order Sordariales.</title>
        <authorList>
            <consortium name="Lawrence Berkeley National Laboratory"/>
            <person name="Hensen N."/>
            <person name="Bonometti L."/>
            <person name="Westerberg I."/>
            <person name="Brannstrom I.O."/>
            <person name="Guillou S."/>
            <person name="Cros-Aarteil S."/>
            <person name="Calhoun S."/>
            <person name="Haridas S."/>
            <person name="Kuo A."/>
            <person name="Mondo S."/>
            <person name="Pangilinan J."/>
            <person name="Riley R."/>
            <person name="LaButti K."/>
            <person name="Andreopoulos B."/>
            <person name="Lipzen A."/>
            <person name="Chen C."/>
            <person name="Yanf M."/>
            <person name="Daum C."/>
            <person name="Ng V."/>
            <person name="Clum A."/>
            <person name="Steindorff A."/>
            <person name="Ohm R."/>
            <person name="Martin F."/>
            <person name="Silar P."/>
            <person name="Natvig D."/>
            <person name="Lalanne C."/>
            <person name="Gautier V."/>
            <person name="Ament-velasquez S.L."/>
            <person name="Kruys A."/>
            <person name="Hutchinson M.I."/>
            <person name="Powell A.J."/>
            <person name="Barry K."/>
            <person name="Miller A.N."/>
            <person name="Grigoriev I.V."/>
            <person name="Debuchy R."/>
            <person name="Gladieux P."/>
            <person name="Thoren M.H."/>
            <person name="Johannesson H."/>
        </authorList>
    </citation>
    <scope>NUCLEOTIDE SEQUENCE</scope>
    <source>
        <strain evidence="8">SMH3391-2</strain>
    </source>
</reference>
<evidence type="ECO:0000256" key="5">
    <source>
        <dbReference type="ARBA" id="ARBA00022989"/>
    </source>
</evidence>
<comment type="subcellular location">
    <subcellularLocation>
        <location evidence="1">Membrane</location>
        <topology evidence="1">Single-pass type II membrane protein</topology>
    </subcellularLocation>
</comment>
<accession>A0AA39X0L0</accession>
<keyword evidence="9" id="KW-1185">Reference proteome</keyword>
<dbReference type="AlphaFoldDB" id="A0AA39X0L0"/>
<dbReference type="PANTHER" id="PTHR23033">
    <property type="entry name" value="BETA1,3-GALACTOSYLTRANSFERASE"/>
    <property type="match status" value="1"/>
</dbReference>
<evidence type="ECO:0000256" key="6">
    <source>
        <dbReference type="ARBA" id="ARBA00023136"/>
    </source>
</evidence>
<evidence type="ECO:0000256" key="4">
    <source>
        <dbReference type="ARBA" id="ARBA00022968"/>
    </source>
</evidence>
<feature type="compositionally biased region" description="Polar residues" evidence="7">
    <location>
        <begin position="62"/>
        <end position="71"/>
    </location>
</feature>
<comment type="caution">
    <text evidence="8">The sequence shown here is derived from an EMBL/GenBank/DDBJ whole genome shotgun (WGS) entry which is preliminary data.</text>
</comment>
<dbReference type="Gene3D" id="3.90.550.50">
    <property type="match status" value="1"/>
</dbReference>
<evidence type="ECO:0000256" key="1">
    <source>
        <dbReference type="ARBA" id="ARBA00004606"/>
    </source>
</evidence>
<keyword evidence="4" id="KW-0735">Signal-anchor</keyword>
<dbReference type="PANTHER" id="PTHR23033:SF40">
    <property type="entry name" value="APPLE DOMAIN-CONTAINING PROTEIN"/>
    <property type="match status" value="1"/>
</dbReference>
<keyword evidence="6" id="KW-0472">Membrane</keyword>
<keyword evidence="3" id="KW-0812">Transmembrane</keyword>
<gene>
    <name evidence="8" type="ORF">B0T17DRAFT_590742</name>
</gene>
<sequence>MLSRTSLCVFSFSAIVLVTLLLTWRRLGNSWATFSEPYYHRDAYKSQQTLQGAGSHGGQPMGNKSYSSHPKSPQGHPDIKLNSICNNFPDTSNILLVMKTGASESFEKIPTQLLTLLKCLPDYLIFSDMDQNIAGHPIHDSLSTVLPKVKEGNIDFDIYNNQKACVVDQASCNKMGDSATDAWILDKYKNIHMAERAYAMKPGYDWYLFADADTYVVWPNVAEWLKTLHPSERHFLGSLNLINDVWFAHGGSGYVLSRGMMDDFVGRNPGIANRWDEVAKEECCGDFMFSKAVRETSMKNVSQAWPTINGQKPSTIPYGPSHWCHPIATMHHMNSEDISTFWDFERRCTHRPLLIRDLYLHFFAPLLQPQRTAWDNLSDEIFYLDMDNTTHPAREWDKKLLERAKPRNRLNEYEKTAHRSAEDCAAACRSVSYRECFQWRFRRGQCGFGTAFVLGEPGELVVVSGWDVERIQAWVEYQGECERVLWPEI</sequence>
<evidence type="ECO:0000313" key="8">
    <source>
        <dbReference type="EMBL" id="KAK0625036.1"/>
    </source>
</evidence>
<feature type="region of interest" description="Disordered" evidence="7">
    <location>
        <begin position="49"/>
        <end position="76"/>
    </location>
</feature>
<keyword evidence="5" id="KW-1133">Transmembrane helix</keyword>
<evidence type="ECO:0000256" key="7">
    <source>
        <dbReference type="SAM" id="MobiDB-lite"/>
    </source>
</evidence>
<protein>
    <submittedName>
        <fullName evidence="8">Glycosyltransferase family 31 protein</fullName>
    </submittedName>
</protein>
<dbReference type="Proteomes" id="UP001174934">
    <property type="component" value="Unassembled WGS sequence"/>
</dbReference>
<name>A0AA39X0L0_9PEZI</name>
<proteinExistence type="inferred from homology"/>
<dbReference type="FunFam" id="3.90.550.50:FF:000039">
    <property type="entry name" value="WGS project CABT00000000 data, contig 2.9"/>
    <property type="match status" value="1"/>
</dbReference>
<dbReference type="EMBL" id="JAULSR010000003">
    <property type="protein sequence ID" value="KAK0625036.1"/>
    <property type="molecule type" value="Genomic_DNA"/>
</dbReference>
<evidence type="ECO:0000256" key="2">
    <source>
        <dbReference type="ARBA" id="ARBA00006462"/>
    </source>
</evidence>
<evidence type="ECO:0000313" key="9">
    <source>
        <dbReference type="Proteomes" id="UP001174934"/>
    </source>
</evidence>
<dbReference type="GO" id="GO:0016020">
    <property type="term" value="C:membrane"/>
    <property type="evidence" value="ECO:0007669"/>
    <property type="project" value="UniProtKB-SubCell"/>
</dbReference>
<evidence type="ECO:0000256" key="3">
    <source>
        <dbReference type="ARBA" id="ARBA00022692"/>
    </source>
</evidence>
<comment type="similarity">
    <text evidence="2">Belongs to the glycosyltransferase 31 family. Beta3-Gal-T subfamily.</text>
</comment>
<dbReference type="InterPro" id="IPR026050">
    <property type="entry name" value="C1GALT1/C1GALT1_chp1"/>
</dbReference>